<proteinExistence type="predicted"/>
<protein>
    <recommendedName>
        <fullName evidence="1">Glycosyl transferase family 28 C-terminal domain-containing protein</fullName>
    </recommendedName>
</protein>
<reference evidence="2 3" key="1">
    <citation type="submission" date="2017-04" db="EMBL/GenBank/DDBJ databases">
        <title>Comparative genome analysis of Subtercola boreus.</title>
        <authorList>
            <person name="Cho Y.-J."/>
            <person name="Cho A."/>
            <person name="Kim O.-S."/>
            <person name="Lee J.-I."/>
        </authorList>
    </citation>
    <scope>NUCLEOTIDE SEQUENCE [LARGE SCALE GENOMIC DNA]</scope>
    <source>
        <strain evidence="2 3">K300</strain>
    </source>
</reference>
<evidence type="ECO:0000313" key="3">
    <source>
        <dbReference type="Proteomes" id="UP000256486"/>
    </source>
</evidence>
<dbReference type="AlphaFoldDB" id="A0A3E0VFA9"/>
<dbReference type="InterPro" id="IPR007235">
    <property type="entry name" value="Glyco_trans_28_C"/>
</dbReference>
<dbReference type="GO" id="GO:0016758">
    <property type="term" value="F:hexosyltransferase activity"/>
    <property type="evidence" value="ECO:0007669"/>
    <property type="project" value="InterPro"/>
</dbReference>
<dbReference type="Proteomes" id="UP000256486">
    <property type="component" value="Unassembled WGS sequence"/>
</dbReference>
<dbReference type="OrthoDB" id="555447at2"/>
<sequence>MTTISQPSQSSDGRRKFLFVASTGGHLAQLVRLSANLDASVDSQWITFKTEQSVSLLEGRRVVYVPYVRSRDYLGVIRTLRLARDVFRREHFDEVVSTGAALALGVFPNARLARIPTTYVESVSRVKGPSMTGRIVARLRLARTFTQHPSWSNSSWKVHPSVLSQFDREEKPSPVDSDAPLKIFVTLGTIRPYRFDSLVDAMLATGLTGDNTTWQLGETDRPTVPGAETQITAQEFERYSREADVVVTHAGVGTILGLLEMGIYPVIVPRRKSRGEHVDDHQEQIANLVKTLHVGEVCEVDELTSETLRRAARYRVVSGVRS</sequence>
<evidence type="ECO:0000259" key="1">
    <source>
        <dbReference type="Pfam" id="PF04101"/>
    </source>
</evidence>
<dbReference type="Pfam" id="PF04101">
    <property type="entry name" value="Glyco_tran_28_C"/>
    <property type="match status" value="1"/>
</dbReference>
<dbReference type="SUPFAM" id="SSF53756">
    <property type="entry name" value="UDP-Glycosyltransferase/glycogen phosphorylase"/>
    <property type="match status" value="1"/>
</dbReference>
<gene>
    <name evidence="2" type="ORF">B7R54_03165</name>
</gene>
<dbReference type="Gene3D" id="3.40.50.2000">
    <property type="entry name" value="Glycogen Phosphorylase B"/>
    <property type="match status" value="2"/>
</dbReference>
<name>A0A3E0VFA9_9MICO</name>
<keyword evidence="3" id="KW-1185">Reference proteome</keyword>
<accession>A0A3E0VFA9</accession>
<dbReference type="EMBL" id="NBWZ01000001">
    <property type="protein sequence ID" value="RFA08335.1"/>
    <property type="molecule type" value="Genomic_DNA"/>
</dbReference>
<organism evidence="2 3">
    <name type="scientific">Subtercola boreus</name>
    <dbReference type="NCBI Taxonomy" id="120213"/>
    <lineage>
        <taxon>Bacteria</taxon>
        <taxon>Bacillati</taxon>
        <taxon>Actinomycetota</taxon>
        <taxon>Actinomycetes</taxon>
        <taxon>Micrococcales</taxon>
        <taxon>Microbacteriaceae</taxon>
        <taxon>Subtercola</taxon>
    </lineage>
</organism>
<feature type="domain" description="Glycosyl transferase family 28 C-terminal" evidence="1">
    <location>
        <begin position="234"/>
        <end position="304"/>
    </location>
</feature>
<comment type="caution">
    <text evidence="2">The sequence shown here is derived from an EMBL/GenBank/DDBJ whole genome shotgun (WGS) entry which is preliminary data.</text>
</comment>
<evidence type="ECO:0000313" key="2">
    <source>
        <dbReference type="EMBL" id="RFA08335.1"/>
    </source>
</evidence>
<dbReference type="RefSeq" id="WP_116413745.1">
    <property type="nucleotide sequence ID" value="NZ_NBWZ01000001.1"/>
</dbReference>